<dbReference type="Pfam" id="PF14222">
    <property type="entry name" value="MOR2-PAG1_N"/>
    <property type="match status" value="1"/>
</dbReference>
<feature type="region of interest" description="Disordered" evidence="1">
    <location>
        <begin position="136"/>
        <end position="161"/>
    </location>
</feature>
<keyword evidence="5" id="KW-1185">Reference proteome</keyword>
<dbReference type="Proteomes" id="UP000886653">
    <property type="component" value="Unassembled WGS sequence"/>
</dbReference>
<dbReference type="EMBL" id="MU167395">
    <property type="protein sequence ID" value="KAG0141238.1"/>
    <property type="molecule type" value="Genomic_DNA"/>
</dbReference>
<sequence length="2480" mass="273437">MQIEIPDFDDESPASTSFGAFQGGPFSPSPSPSTYHKRDGSNASNQPGSAFSFPIFNSPIQASSRPFGGQHNYLHNNIIPSGASSTDHGSSLDMRRKTSVNSHQLHTSPSSPSVNVALHQNLLSRPAAPRKLSVASIRAGASAKTSNNADHTRLHRKNGSDLLNSSFGLNSGLSSPFSPNLSPGTSAGHSGRAPRSRSDTTTTSTTHSGTSASSEHHSPLEVAIYLIMDRFFEECETKLNQILGKAIPSANEEDVYVPHWLGPGVDPSFDGTFESLAQVSRKNPHQVINFVMRWKSRQGEGIDEHSVQRALLSSGNNASARRVATVLVERKSLALVYLLCRALVAIVQGITRDNLGEELGCRLEEIVFNSIKNADPSSTARTPNKQANMNMFAQLLGVLSNIRFASVSDRFAAEIDLMNRCALVRDQKDSEGRLGHLIRGVQYLKLKVYPLEAFEETADFIASFAAIFDASKGSFVKTAMAETLSPLLAQVVQSATAEVNHPIWNKAIVLIFNKAHSMSDKPSKARYWHATVPLICAVVGAAPQDFLLAKWSETIDWCFGKLKEKTTRPTMILGVVQLVWAYLHRVREGASALNKRLEPILKSAFPVDRKNVYPAEVSLDTFACLVHFILHWQLEYGSDFVLRTLLTGSSDSSENGTGLVAQAGADRIMIGISATLRALTSLEKGEDPLYPMAEAQTGFRSSTPHIASHFDTKTHEVESTDGMALKPDTLERPRIKAFVDAVGTKVLQIAAYCDRALATYTLTDDRYVTPWHDSIAQRAEILDSAMIVKRHGAFAVEYPRHVQPLFDVLQACLQAWPRTLTSSAAESAALDILFRGLISLDVGVTVESKRSLRRFVASNKSYMVLQNYTRFLAKPEFFFRSKPQLQKGSDNKLETLVKLWVEVMSTWCEQLRKMADGGEEQIQSASSFGPEGVKLVSQMEATSLVLLCSRSSSTRRSALDALRITGTARTIIQESGPMVTPKSINFTRNNSVANVLDEAERYFFDTILPDDLPSTEKTRLLRWKKQRKPGTSESLTRLLETDNPTDMTLLCIALASIFSTALKYLPTTMVHARTLLYSQLQRIYPLASEAAGVGPRSTVNGNGPNPGWDDRNLLMSWSSLLISLTSITTFTDPKVGNLSTGIDNSSIANQSNSIRERNISPGEDLIKTLVPFLTSDQSPFREATIRAMSYIHVSMYQTLLDGLSGLAHHLTSERKMIEAQKDRSARPNGTVKIIRLFSAIGKLHESTTKFLFHPDFPTTRGSVEILLRFIRETCLFLRSRQSMEDYLTVSIRKSFLVFSERVLRKLAINPDPQLMLEISSLFPNDLILDMFNLAEDWSSRPASSSNTHGLDARTSRTNAVPSRTTTPLKVRSSSGTPLTSSGELLIQSSTMIATLCETALDIRSSNGSQRRPEANRDRPTVSTGRILRWVATLFEKSDGKAHAEARRAFIGASRQTSDPEGLLEMALMICWSEPEALPLQQTLFGVIGSALIAEPSLRLREDAILAICLSRILHSNLTTRQRALDILKARCLADAKESWLSEIDVEIQSTFAGRHLVAQNSLSKAISDMKTIDPSKFIVEIGSRMIQSESHKARTLVRLMPTWLAQINLAPTVGDIGSSKVKNILSVVLLVSSHLVDSRPDEVSAMWRSFATGSPLNIAAIITFLLEQTTRRALPAFVRLARIILFSITENDGLEMAAQDLVNSLQPAKLLVPHEPSASVDSGISFSRSNELDAHFPQLPSRTVLSSMQASLLLLGEAMVLKPLGLGDCLPSVLHAYVVQADHTNVTLRGQMREALVRYVYMLRRMQQQIPSSSTPSQPLPSDDLSEKEPWRTFWDFEESGSSRRHRKVLPTNLEYLVEEISQLTSFFLPSFCKQWAKVAIEWATQCPVRHVACRSLQVLRVLGLPVDSNLLAELLIRLSNTASDPSQDIQLFALEVLTTLSACVKVQNVNQTPFAQLFWTGVSCLETANELEFLEATDLLRSILEPLDDSNCFEIAGSRPTTWSADGGPIRLLVTKGLRSSQLCQPSWSLIRQLLSLPESCRIVDWTNGGCALLYAACLPWCLHILETGVMQYEMDDIAMRLAHLTSSMGMDGLSRMMVSFAKRRFRTNDDFLRQAVNGIREYFLPLFAPDILVLYFGFLLNPLDWLRIKTFAVLKVYVKMIDPNSQEIMDLGYDLLTPLLNLLQSNVSTQALEILSEPLPVRAKPVLGSRFKSSSESPAKKVFGNPDETGWCVSDAREALKETRTRLVDVLDTFANSFISETLKRSSVVEFTHEWGTDADNNAETQTQSDFGETNESFGEMVSTLHDLSDFFGQEGSGAGSRISSPLNPSTARVAAILSRSLSKRRANRPSLQVRKGSSGAVGPATAQPGPLAPLASADSSRPQSTIGTPSSSSSSPSHSTHVYSQHRNSMSTDYDIDEDDDEDEEVDEDADEEGGGRVSPTGTYCTDDSLSVFAFELDDEQYRGSSIMKRKSRVAEA</sequence>
<feature type="region of interest" description="Disordered" evidence="1">
    <location>
        <begin position="62"/>
        <end position="114"/>
    </location>
</feature>
<feature type="compositionally biased region" description="Low complexity" evidence="1">
    <location>
        <begin position="2391"/>
        <end position="2404"/>
    </location>
</feature>
<proteinExistence type="predicted"/>
<accession>A0A9P6N8F1</accession>
<dbReference type="InterPro" id="IPR025614">
    <property type="entry name" value="Cell_morpho_N"/>
</dbReference>
<feature type="region of interest" description="Disordered" evidence="1">
    <location>
        <begin position="1342"/>
        <end position="1378"/>
    </location>
</feature>
<reference evidence="4" key="1">
    <citation type="submission" date="2013-11" db="EMBL/GenBank/DDBJ databases">
        <title>Genome sequence of the fusiform rust pathogen reveals effectors for host alternation and coevolution with pine.</title>
        <authorList>
            <consortium name="DOE Joint Genome Institute"/>
            <person name="Smith K."/>
            <person name="Pendleton A."/>
            <person name="Kubisiak T."/>
            <person name="Anderson C."/>
            <person name="Salamov A."/>
            <person name="Aerts A."/>
            <person name="Riley R."/>
            <person name="Clum A."/>
            <person name="Lindquist E."/>
            <person name="Ence D."/>
            <person name="Campbell M."/>
            <person name="Kronenberg Z."/>
            <person name="Feau N."/>
            <person name="Dhillon B."/>
            <person name="Hamelin R."/>
            <person name="Burleigh J."/>
            <person name="Smith J."/>
            <person name="Yandell M."/>
            <person name="Nelson C."/>
            <person name="Grigoriev I."/>
            <person name="Davis J."/>
        </authorList>
    </citation>
    <scope>NUCLEOTIDE SEQUENCE</scope>
    <source>
        <strain evidence="4">G11</strain>
    </source>
</reference>
<dbReference type="GO" id="GO:0005938">
    <property type="term" value="C:cell cortex"/>
    <property type="evidence" value="ECO:0007669"/>
    <property type="project" value="TreeGrafter"/>
</dbReference>
<dbReference type="PANTHER" id="PTHR12295">
    <property type="entry name" value="FURRY-RELATED"/>
    <property type="match status" value="1"/>
</dbReference>
<feature type="compositionally biased region" description="Polar residues" evidence="1">
    <location>
        <begin position="2405"/>
        <end position="2415"/>
    </location>
</feature>
<feature type="compositionally biased region" description="Polar residues" evidence="1">
    <location>
        <begin position="1355"/>
        <end position="1378"/>
    </location>
</feature>
<dbReference type="InterPro" id="IPR016024">
    <property type="entry name" value="ARM-type_fold"/>
</dbReference>
<dbReference type="OrthoDB" id="6287725at2759"/>
<dbReference type="GO" id="GO:0030427">
    <property type="term" value="C:site of polarized growth"/>
    <property type="evidence" value="ECO:0007669"/>
    <property type="project" value="TreeGrafter"/>
</dbReference>
<feature type="region of interest" description="Disordered" evidence="1">
    <location>
        <begin position="2341"/>
        <end position="2448"/>
    </location>
</feature>
<evidence type="ECO:0000259" key="3">
    <source>
        <dbReference type="Pfam" id="PF14225"/>
    </source>
</evidence>
<feature type="region of interest" description="Disordered" evidence="1">
    <location>
        <begin position="1"/>
        <end position="50"/>
    </location>
</feature>
<feature type="region of interest" description="Disordered" evidence="1">
    <location>
        <begin position="174"/>
        <end position="215"/>
    </location>
</feature>
<feature type="compositionally biased region" description="Acidic residues" evidence="1">
    <location>
        <begin position="2417"/>
        <end position="2436"/>
    </location>
</feature>
<gene>
    <name evidence="4" type="ORF">CROQUDRAFT_99015</name>
</gene>
<dbReference type="InterPro" id="IPR025481">
    <property type="entry name" value="Cell_Morphogen_C"/>
</dbReference>
<feature type="compositionally biased region" description="Low complexity" evidence="1">
    <location>
        <begin position="17"/>
        <end position="26"/>
    </location>
</feature>
<organism evidence="4 5">
    <name type="scientific">Cronartium quercuum f. sp. fusiforme G11</name>
    <dbReference type="NCBI Taxonomy" id="708437"/>
    <lineage>
        <taxon>Eukaryota</taxon>
        <taxon>Fungi</taxon>
        <taxon>Dikarya</taxon>
        <taxon>Basidiomycota</taxon>
        <taxon>Pucciniomycotina</taxon>
        <taxon>Pucciniomycetes</taxon>
        <taxon>Pucciniales</taxon>
        <taxon>Coleosporiaceae</taxon>
        <taxon>Cronartium</taxon>
    </lineage>
</organism>
<feature type="domain" description="Cell morphogenesis protein C-terminal" evidence="3">
    <location>
        <begin position="1956"/>
        <end position="2202"/>
    </location>
</feature>
<evidence type="ECO:0000256" key="1">
    <source>
        <dbReference type="SAM" id="MobiDB-lite"/>
    </source>
</evidence>
<evidence type="ECO:0000313" key="5">
    <source>
        <dbReference type="Proteomes" id="UP000886653"/>
    </source>
</evidence>
<dbReference type="Pfam" id="PF14225">
    <property type="entry name" value="MOR2-PAG1_C"/>
    <property type="match status" value="1"/>
</dbReference>
<dbReference type="PANTHER" id="PTHR12295:SF30">
    <property type="entry name" value="PROTEIN FURRY"/>
    <property type="match status" value="1"/>
</dbReference>
<evidence type="ECO:0008006" key="6">
    <source>
        <dbReference type="Google" id="ProtNLM"/>
    </source>
</evidence>
<feature type="compositionally biased region" description="Polar residues" evidence="1">
    <location>
        <begin position="99"/>
        <end position="114"/>
    </location>
</feature>
<feature type="compositionally biased region" description="Acidic residues" evidence="1">
    <location>
        <begin position="1"/>
        <end position="12"/>
    </location>
</feature>
<name>A0A9P6N8F1_9BASI</name>
<feature type="compositionally biased region" description="Polar residues" evidence="1">
    <location>
        <begin position="73"/>
        <end position="89"/>
    </location>
</feature>
<feature type="compositionally biased region" description="Low complexity" evidence="1">
    <location>
        <begin position="199"/>
        <end position="213"/>
    </location>
</feature>
<dbReference type="InterPro" id="IPR039867">
    <property type="entry name" value="Furry/Tao3/Mor2"/>
</dbReference>
<feature type="compositionally biased region" description="Low complexity" evidence="1">
    <location>
        <begin position="174"/>
        <end position="184"/>
    </location>
</feature>
<evidence type="ECO:0000259" key="2">
    <source>
        <dbReference type="Pfam" id="PF14222"/>
    </source>
</evidence>
<dbReference type="GO" id="GO:0000902">
    <property type="term" value="P:cell morphogenesis"/>
    <property type="evidence" value="ECO:0007669"/>
    <property type="project" value="InterPro"/>
</dbReference>
<protein>
    <recommendedName>
        <fullName evidence="6">ARM repeat superfamily protein</fullName>
    </recommendedName>
</protein>
<dbReference type="SUPFAM" id="SSF48371">
    <property type="entry name" value="ARM repeat"/>
    <property type="match status" value="2"/>
</dbReference>
<evidence type="ECO:0000313" key="4">
    <source>
        <dbReference type="EMBL" id="KAG0141238.1"/>
    </source>
</evidence>
<feature type="domain" description="Cell morphogenesis protein N-terminal" evidence="2">
    <location>
        <begin position="329"/>
        <end position="908"/>
    </location>
</feature>
<feature type="compositionally biased region" description="Polar residues" evidence="1">
    <location>
        <begin position="2380"/>
        <end position="2390"/>
    </location>
</feature>
<comment type="caution">
    <text evidence="4">The sequence shown here is derived from an EMBL/GenBank/DDBJ whole genome shotgun (WGS) entry which is preliminary data.</text>
</comment>